<keyword evidence="5 12" id="KW-0812">Transmembrane</keyword>
<evidence type="ECO:0000256" key="3">
    <source>
        <dbReference type="ARBA" id="ARBA00022475"/>
    </source>
</evidence>
<evidence type="ECO:0000256" key="13">
    <source>
        <dbReference type="RuleBase" id="RU363047"/>
    </source>
</evidence>
<keyword evidence="15" id="KW-1185">Reference proteome</keyword>
<dbReference type="Gene3D" id="1.20.1070.10">
    <property type="entry name" value="Rhodopsin 7-helix transmembrane proteins"/>
    <property type="match status" value="1"/>
</dbReference>
<evidence type="ECO:0000256" key="2">
    <source>
        <dbReference type="ARBA" id="ARBA00004651"/>
    </source>
</evidence>
<dbReference type="PRINTS" id="PR00237">
    <property type="entry name" value="GPCRRHODOPSN"/>
</dbReference>
<dbReference type="InterPro" id="IPR017452">
    <property type="entry name" value="GPCR_Rhodpsn_7TM"/>
</dbReference>
<dbReference type="AlphaFoldDB" id="A0A384BI25"/>
<dbReference type="SUPFAM" id="SSF81321">
    <property type="entry name" value="Family A G protein-coupled receptor-like"/>
    <property type="match status" value="1"/>
</dbReference>
<feature type="transmembrane region" description="Helical" evidence="13">
    <location>
        <begin position="58"/>
        <end position="76"/>
    </location>
</feature>
<accession>A0A384BI25</accession>
<keyword evidence="8 12" id="KW-0297">G-protein coupled receptor</keyword>
<feature type="transmembrane region" description="Helical" evidence="13">
    <location>
        <begin position="198"/>
        <end position="223"/>
    </location>
</feature>
<evidence type="ECO:0000256" key="8">
    <source>
        <dbReference type="ARBA" id="ARBA00023040"/>
    </source>
</evidence>
<gene>
    <name evidence="16" type="primary">LOC103656567</name>
</gene>
<keyword evidence="11 12" id="KW-0807">Transducer</keyword>
<feature type="transmembrane region" description="Helical" evidence="13">
    <location>
        <begin position="20"/>
        <end position="46"/>
    </location>
</feature>
<feature type="transmembrane region" description="Helical" evidence="13">
    <location>
        <begin position="138"/>
        <end position="160"/>
    </location>
</feature>
<organism evidence="15 16">
    <name type="scientific">Ursus maritimus</name>
    <name type="common">Polar bear</name>
    <name type="synonym">Thalarctos maritimus</name>
    <dbReference type="NCBI Taxonomy" id="29073"/>
    <lineage>
        <taxon>Eukaryota</taxon>
        <taxon>Metazoa</taxon>
        <taxon>Chordata</taxon>
        <taxon>Craniata</taxon>
        <taxon>Vertebrata</taxon>
        <taxon>Euteleostomi</taxon>
        <taxon>Mammalia</taxon>
        <taxon>Eutheria</taxon>
        <taxon>Laurasiatheria</taxon>
        <taxon>Carnivora</taxon>
        <taxon>Caniformia</taxon>
        <taxon>Ursidae</taxon>
        <taxon>Ursus</taxon>
    </lineage>
</organism>
<evidence type="ECO:0000256" key="10">
    <source>
        <dbReference type="ARBA" id="ARBA00023170"/>
    </source>
</evidence>
<dbReference type="Pfam" id="PF13853">
    <property type="entry name" value="7tm_4"/>
    <property type="match status" value="1"/>
</dbReference>
<feature type="domain" description="G-protein coupled receptors family 1 profile" evidence="14">
    <location>
        <begin position="39"/>
        <end position="288"/>
    </location>
</feature>
<evidence type="ECO:0000256" key="5">
    <source>
        <dbReference type="ARBA" id="ARBA00022692"/>
    </source>
</evidence>
<dbReference type="PROSITE" id="PS50262">
    <property type="entry name" value="G_PROTEIN_RECEP_F1_2"/>
    <property type="match status" value="1"/>
</dbReference>
<name>A0A384BI25_URSMA</name>
<feature type="transmembrane region" description="Helical" evidence="13">
    <location>
        <begin position="96"/>
        <end position="118"/>
    </location>
</feature>
<evidence type="ECO:0000256" key="11">
    <source>
        <dbReference type="ARBA" id="ARBA00023224"/>
    </source>
</evidence>
<reference evidence="16" key="1">
    <citation type="submission" date="2025-08" db="UniProtKB">
        <authorList>
            <consortium name="RefSeq"/>
        </authorList>
    </citation>
    <scope>IDENTIFICATION</scope>
    <source>
        <tissue evidence="16">Whole blood</tissue>
    </source>
</reference>
<sequence length="312" mass="35542">MRNHTMITEFVLLGISDDPQLQVVIFIFLFMAYVLSVTGNLTIIILTLIDHHLKTPMYYFLQNFSFLEITFTSVSIPRFLGAIITNVKTISYNNCLAQLFFFIFMGVSEFFLLTAMSFDRYVAICKPLHYTTIMSKKICTLLVLGSWLGGFLTILPPLMLMLQLDFCASNVIDHFSCDYFPILRLSCSDTWRLEMIGFYFAFVTLLFTLALVILSYLCILSTILRTPSAGQRKKAFSTCSSHLIVISISYGSCIFMYVKPSANERASLTKGVAILNTSIAPMLNPFIYTLRNQQVKQALRNLLHKVLFSRNK</sequence>
<dbReference type="PROSITE" id="PS00237">
    <property type="entry name" value="G_PROTEIN_RECEP_F1_1"/>
    <property type="match status" value="1"/>
</dbReference>
<proteinExistence type="inferred from homology"/>
<evidence type="ECO:0000256" key="6">
    <source>
        <dbReference type="ARBA" id="ARBA00022725"/>
    </source>
</evidence>
<feature type="transmembrane region" description="Helical" evidence="13">
    <location>
        <begin position="270"/>
        <end position="290"/>
    </location>
</feature>
<evidence type="ECO:0000256" key="12">
    <source>
        <dbReference type="RuleBase" id="RU000688"/>
    </source>
</evidence>
<dbReference type="PANTHER" id="PTHR26454">
    <property type="entry name" value="OLFACTORY RECEPTOR"/>
    <property type="match status" value="1"/>
</dbReference>
<evidence type="ECO:0000256" key="7">
    <source>
        <dbReference type="ARBA" id="ARBA00022989"/>
    </source>
</evidence>
<feature type="transmembrane region" description="Helical" evidence="13">
    <location>
        <begin position="235"/>
        <end position="258"/>
    </location>
</feature>
<keyword evidence="9 13" id="KW-0472">Membrane</keyword>
<keyword evidence="7 13" id="KW-1133">Transmembrane helix</keyword>
<protein>
    <recommendedName>
        <fullName evidence="13">Olfactory receptor</fullName>
    </recommendedName>
</protein>
<dbReference type="InterPro" id="IPR000276">
    <property type="entry name" value="GPCR_Rhodpsn"/>
</dbReference>
<dbReference type="FunFam" id="1.20.1070.10:FF:000013">
    <property type="entry name" value="Olfactory receptor"/>
    <property type="match status" value="1"/>
</dbReference>
<evidence type="ECO:0000256" key="4">
    <source>
        <dbReference type="ARBA" id="ARBA00022606"/>
    </source>
</evidence>
<dbReference type="Proteomes" id="UP000261680">
    <property type="component" value="Unplaced"/>
</dbReference>
<evidence type="ECO:0000259" key="14">
    <source>
        <dbReference type="PROSITE" id="PS50262"/>
    </source>
</evidence>
<comment type="function">
    <text evidence="1">Putative odorant or sperm cell receptor.</text>
</comment>
<dbReference type="GO" id="GO:0005886">
    <property type="term" value="C:plasma membrane"/>
    <property type="evidence" value="ECO:0007669"/>
    <property type="project" value="UniProtKB-SubCell"/>
</dbReference>
<dbReference type="GO" id="GO:0004930">
    <property type="term" value="F:G protein-coupled receptor activity"/>
    <property type="evidence" value="ECO:0007669"/>
    <property type="project" value="UniProtKB-KW"/>
</dbReference>
<dbReference type="OrthoDB" id="9902777at2759"/>
<dbReference type="RefSeq" id="XP_008682206.2">
    <property type="nucleotide sequence ID" value="XM_008683984.2"/>
</dbReference>
<keyword evidence="4 13" id="KW-0716">Sensory transduction</keyword>
<evidence type="ECO:0000256" key="9">
    <source>
        <dbReference type="ARBA" id="ARBA00023136"/>
    </source>
</evidence>
<dbReference type="KEGG" id="umr:103656567"/>
<evidence type="ECO:0000313" key="16">
    <source>
        <dbReference type="RefSeq" id="XP_008682206.2"/>
    </source>
</evidence>
<keyword evidence="6 13" id="KW-0552">Olfaction</keyword>
<keyword evidence="10 12" id="KW-0675">Receptor</keyword>
<keyword evidence="3 13" id="KW-1003">Cell membrane</keyword>
<dbReference type="PANTHER" id="PTHR26454:SF32">
    <property type="entry name" value="OLFACTORY RECEPTOR"/>
    <property type="match status" value="1"/>
</dbReference>
<comment type="subcellular location">
    <subcellularLocation>
        <location evidence="2 13">Cell membrane</location>
        <topology evidence="2 13">Multi-pass membrane protein</topology>
    </subcellularLocation>
</comment>
<dbReference type="GO" id="GO:0004984">
    <property type="term" value="F:olfactory receptor activity"/>
    <property type="evidence" value="ECO:0007669"/>
    <property type="project" value="InterPro"/>
</dbReference>
<dbReference type="InterPro" id="IPR000725">
    <property type="entry name" value="Olfact_rcpt"/>
</dbReference>
<evidence type="ECO:0000256" key="1">
    <source>
        <dbReference type="ARBA" id="ARBA00003929"/>
    </source>
</evidence>
<evidence type="ECO:0000313" key="15">
    <source>
        <dbReference type="Proteomes" id="UP000261680"/>
    </source>
</evidence>
<dbReference type="PRINTS" id="PR00245">
    <property type="entry name" value="OLFACTORYR"/>
</dbReference>
<dbReference type="CDD" id="cd15912">
    <property type="entry name" value="7tmA_OR6C-like"/>
    <property type="match status" value="1"/>
</dbReference>
<comment type="similarity">
    <text evidence="12">Belongs to the G-protein coupled receptor 1 family.</text>
</comment>
<dbReference type="InterPro" id="IPR047132">
    <property type="entry name" value="Olfact_rcpt_6C-like"/>
</dbReference>
<dbReference type="GeneID" id="103656567"/>